<name>A0A0A8Y2S0_ARUDO</name>
<reference evidence="1" key="1">
    <citation type="submission" date="2014-09" db="EMBL/GenBank/DDBJ databases">
        <authorList>
            <person name="Magalhaes I.L.F."/>
            <person name="Oliveira U."/>
            <person name="Santos F.R."/>
            <person name="Vidigal T.H.D.A."/>
            <person name="Brescovit A.D."/>
            <person name="Santos A.J."/>
        </authorList>
    </citation>
    <scope>NUCLEOTIDE SEQUENCE</scope>
    <source>
        <tissue evidence="1">Shoot tissue taken approximately 20 cm above the soil surface</tissue>
    </source>
</reference>
<sequence>MLLSQIGNNKLFFIANPPLVHTSLKWRSSASSAAPLG</sequence>
<organism evidence="1">
    <name type="scientific">Arundo donax</name>
    <name type="common">Giant reed</name>
    <name type="synonym">Donax arundinaceus</name>
    <dbReference type="NCBI Taxonomy" id="35708"/>
    <lineage>
        <taxon>Eukaryota</taxon>
        <taxon>Viridiplantae</taxon>
        <taxon>Streptophyta</taxon>
        <taxon>Embryophyta</taxon>
        <taxon>Tracheophyta</taxon>
        <taxon>Spermatophyta</taxon>
        <taxon>Magnoliopsida</taxon>
        <taxon>Liliopsida</taxon>
        <taxon>Poales</taxon>
        <taxon>Poaceae</taxon>
        <taxon>PACMAD clade</taxon>
        <taxon>Arundinoideae</taxon>
        <taxon>Arundineae</taxon>
        <taxon>Arundo</taxon>
    </lineage>
</organism>
<dbReference type="EMBL" id="GBRH01278345">
    <property type="protein sequence ID" value="JAD19550.1"/>
    <property type="molecule type" value="Transcribed_RNA"/>
</dbReference>
<evidence type="ECO:0000313" key="1">
    <source>
        <dbReference type="EMBL" id="JAD19550.1"/>
    </source>
</evidence>
<dbReference type="AlphaFoldDB" id="A0A0A8Y2S0"/>
<protein>
    <submittedName>
        <fullName evidence="1">Uncharacterized protein</fullName>
    </submittedName>
</protein>
<accession>A0A0A8Y2S0</accession>
<proteinExistence type="predicted"/>
<reference evidence="1" key="2">
    <citation type="journal article" date="2015" name="Data Brief">
        <title>Shoot transcriptome of the giant reed, Arundo donax.</title>
        <authorList>
            <person name="Barrero R.A."/>
            <person name="Guerrero F.D."/>
            <person name="Moolhuijzen P."/>
            <person name="Goolsby J.A."/>
            <person name="Tidwell J."/>
            <person name="Bellgard S.E."/>
            <person name="Bellgard M.I."/>
        </authorList>
    </citation>
    <scope>NUCLEOTIDE SEQUENCE</scope>
    <source>
        <tissue evidence="1">Shoot tissue taken approximately 20 cm above the soil surface</tissue>
    </source>
</reference>